<evidence type="ECO:0000256" key="1">
    <source>
        <dbReference type="SAM" id="MobiDB-lite"/>
    </source>
</evidence>
<dbReference type="Gene3D" id="1.10.579.10">
    <property type="entry name" value="DNA Cyclobutane Dipyrimidine Photolyase, subunit A, domain 3"/>
    <property type="match status" value="1"/>
</dbReference>
<dbReference type="InterPro" id="IPR052551">
    <property type="entry name" value="UV-DNA_repair_photolyase"/>
</dbReference>
<comment type="caution">
    <text evidence="3">The sequence shown here is derived from an EMBL/GenBank/DDBJ whole genome shotgun (WGS) entry which is preliminary data.</text>
</comment>
<proteinExistence type="predicted"/>
<dbReference type="PANTHER" id="PTHR38657:SF1">
    <property type="entry name" value="SLR1343 PROTEIN"/>
    <property type="match status" value="1"/>
</dbReference>
<feature type="compositionally biased region" description="Basic and acidic residues" evidence="1">
    <location>
        <begin position="170"/>
        <end position="179"/>
    </location>
</feature>
<dbReference type="InterPro" id="IPR005101">
    <property type="entry name" value="Cryptochr/Photolyase_FAD-bd"/>
</dbReference>
<dbReference type="GO" id="GO:0016829">
    <property type="term" value="F:lyase activity"/>
    <property type="evidence" value="ECO:0007669"/>
    <property type="project" value="UniProtKB-KW"/>
</dbReference>
<name>A0A6P0HNT0_9ACTN</name>
<dbReference type="InterPro" id="IPR014729">
    <property type="entry name" value="Rossmann-like_a/b/a_fold"/>
</dbReference>
<dbReference type="Gene3D" id="1.25.40.80">
    <property type="match status" value="1"/>
</dbReference>
<evidence type="ECO:0000259" key="2">
    <source>
        <dbReference type="Pfam" id="PF03441"/>
    </source>
</evidence>
<protein>
    <submittedName>
        <fullName evidence="3">Cryptochrome/photolyase family protein</fullName>
    </submittedName>
</protein>
<dbReference type="EMBL" id="JAAGXA010000012">
    <property type="protein sequence ID" value="NEN79904.1"/>
    <property type="molecule type" value="Genomic_DNA"/>
</dbReference>
<organism evidence="3 4">
    <name type="scientific">Nocardioides zeae</name>
    <dbReference type="NCBI Taxonomy" id="1457234"/>
    <lineage>
        <taxon>Bacteria</taxon>
        <taxon>Bacillati</taxon>
        <taxon>Actinomycetota</taxon>
        <taxon>Actinomycetes</taxon>
        <taxon>Propionibacteriales</taxon>
        <taxon>Nocardioidaceae</taxon>
        <taxon>Nocardioides</taxon>
    </lineage>
</organism>
<keyword evidence="3" id="KW-0456">Lyase</keyword>
<dbReference type="AlphaFoldDB" id="A0A6P0HNT0"/>
<dbReference type="Proteomes" id="UP000468687">
    <property type="component" value="Unassembled WGS sequence"/>
</dbReference>
<sequence length="498" mass="56998">MHARLVLPHQLFDEQRTAEADLLVLVEPDLFLRQYAFHTHKLVLHRASMKRFEAEVRQAGRATAYVESRGDRDTEAQLVELLRERDVTEISWFDVVDDWLDRDLRAVADGLGVEPTVEETPAFLTSDADVREQLGRRRGSRPRMSTFYAWQRRRLDVLMDGDGPVGGKWSFDEDNREPYPKGGLDVPPLPRLQRDEHVRDAIAWVAAEFPDNPGDPDEFRWPTTRAQAKRWLERFVEDRLRRFGPHEDAIAADEPFLLHSTLSPVINIGLLSPREVLDAVLAAEDVPLPSLEGFVRQVIGWREYMRGIYVTQGRRLRTTNRLHLTRALGPGWWDGTTGLHPVDVVVRRVLEHGYAHHIERLMVLGNAMLLLRTDPDDVYEWFMALFVDAYDWVMVPNVYAMSQFAAAEAITTKPYVSGSNYVLKMSDFSKKDGEAGWADAWDALYWQFVDDLRDGFAANPRTSMAVRTLEKMKDARRRELAEIAGTWLGGDVPGVAPE</sequence>
<dbReference type="PANTHER" id="PTHR38657">
    <property type="entry name" value="SLR1343 PROTEIN"/>
    <property type="match status" value="1"/>
</dbReference>
<gene>
    <name evidence="3" type="ORF">G3T38_16665</name>
</gene>
<dbReference type="SUPFAM" id="SSF48173">
    <property type="entry name" value="Cryptochrome/photolyase FAD-binding domain"/>
    <property type="match status" value="1"/>
</dbReference>
<dbReference type="Pfam" id="PF04244">
    <property type="entry name" value="DPRP"/>
    <property type="match status" value="1"/>
</dbReference>
<accession>A0A6P0HNT0</accession>
<dbReference type="Gene3D" id="1.10.10.1710">
    <property type="entry name" value="Deoxyribodipyrimidine photolyase-related"/>
    <property type="match status" value="1"/>
</dbReference>
<feature type="domain" description="Cryptochrome/DNA photolyase FAD-binding" evidence="2">
    <location>
        <begin position="331"/>
        <end position="428"/>
    </location>
</feature>
<evidence type="ECO:0000313" key="4">
    <source>
        <dbReference type="Proteomes" id="UP000468687"/>
    </source>
</evidence>
<dbReference type="RefSeq" id="WP_163773444.1">
    <property type="nucleotide sequence ID" value="NZ_JAAGXA010000012.1"/>
</dbReference>
<dbReference type="InterPro" id="IPR036134">
    <property type="entry name" value="Crypto/Photolyase_FAD-like_sf"/>
</dbReference>
<dbReference type="InterPro" id="IPR007357">
    <property type="entry name" value="PhrB-like"/>
</dbReference>
<keyword evidence="4" id="KW-1185">Reference proteome</keyword>
<evidence type="ECO:0000313" key="3">
    <source>
        <dbReference type="EMBL" id="NEN79904.1"/>
    </source>
</evidence>
<feature type="region of interest" description="Disordered" evidence="1">
    <location>
        <begin position="170"/>
        <end position="190"/>
    </location>
</feature>
<reference evidence="3 4" key="1">
    <citation type="journal article" date="2014" name="Int. J. Syst. Evol. Microbiol.">
        <title>Nocardioides zeae sp. nov., isolated from the stem of Zea mays.</title>
        <authorList>
            <person name="Glaeser S.P."/>
            <person name="McInroy J.A."/>
            <person name="Busse H.J."/>
            <person name="Kampfer P."/>
        </authorList>
    </citation>
    <scope>NUCLEOTIDE SEQUENCE [LARGE SCALE GENOMIC DNA]</scope>
    <source>
        <strain evidence="3 4">JCM 30728</strain>
    </source>
</reference>
<dbReference type="Pfam" id="PF03441">
    <property type="entry name" value="FAD_binding_7"/>
    <property type="match status" value="1"/>
</dbReference>
<dbReference type="Gene3D" id="3.40.50.620">
    <property type="entry name" value="HUPs"/>
    <property type="match status" value="1"/>
</dbReference>